<keyword evidence="3" id="KW-1185">Reference proteome</keyword>
<protein>
    <submittedName>
        <fullName evidence="2">Uncharacterized protein</fullName>
    </submittedName>
</protein>
<dbReference type="Proteomes" id="UP001516400">
    <property type="component" value="Unassembled WGS sequence"/>
</dbReference>
<comment type="caution">
    <text evidence="2">The sequence shown here is derived from an EMBL/GenBank/DDBJ whole genome shotgun (WGS) entry which is preliminary data.</text>
</comment>
<dbReference type="AlphaFoldDB" id="A0ABD2PGN2"/>
<dbReference type="EMBL" id="JABFTP020000186">
    <property type="protein sequence ID" value="KAL3289929.1"/>
    <property type="molecule type" value="Genomic_DNA"/>
</dbReference>
<accession>A0ABD2PGN2</accession>
<sequence length="155" mass="16903">MFVCLLRSNIVDDKLKIINDKDNIIRLLRVQLDKLVERNTKVDVSKRRTGVPVNNDKGKGMESDSSESKSKRVSLSSNPLHIQPLAGVSAVSTSIVNKNVTDLPGSSIDNSTAIIPTSNVNVSEIEGDSVVLANRQNKVNKNTSGDGEWSEEDED</sequence>
<proteinExistence type="predicted"/>
<reference evidence="2 3" key="1">
    <citation type="journal article" date="2021" name="BMC Biol.">
        <title>Horizontally acquired antibacterial genes associated with adaptive radiation of ladybird beetles.</title>
        <authorList>
            <person name="Li H.S."/>
            <person name="Tang X.F."/>
            <person name="Huang Y.H."/>
            <person name="Xu Z.Y."/>
            <person name="Chen M.L."/>
            <person name="Du X.Y."/>
            <person name="Qiu B.Y."/>
            <person name="Chen P.T."/>
            <person name="Zhang W."/>
            <person name="Slipinski A."/>
            <person name="Escalona H.E."/>
            <person name="Waterhouse R.M."/>
            <person name="Zwick A."/>
            <person name="Pang H."/>
        </authorList>
    </citation>
    <scope>NUCLEOTIDE SEQUENCE [LARGE SCALE GENOMIC DNA]</scope>
    <source>
        <strain evidence="2">SYSU2018</strain>
    </source>
</reference>
<gene>
    <name evidence="2" type="ORF">HHI36_023312</name>
</gene>
<feature type="compositionally biased region" description="Basic and acidic residues" evidence="1">
    <location>
        <begin position="56"/>
        <end position="70"/>
    </location>
</feature>
<evidence type="ECO:0000313" key="3">
    <source>
        <dbReference type="Proteomes" id="UP001516400"/>
    </source>
</evidence>
<feature type="region of interest" description="Disordered" evidence="1">
    <location>
        <begin position="136"/>
        <end position="155"/>
    </location>
</feature>
<name>A0ABD2PGN2_9CUCU</name>
<evidence type="ECO:0000256" key="1">
    <source>
        <dbReference type="SAM" id="MobiDB-lite"/>
    </source>
</evidence>
<feature type="region of interest" description="Disordered" evidence="1">
    <location>
        <begin position="46"/>
        <end position="77"/>
    </location>
</feature>
<evidence type="ECO:0000313" key="2">
    <source>
        <dbReference type="EMBL" id="KAL3289929.1"/>
    </source>
</evidence>
<organism evidence="2 3">
    <name type="scientific">Cryptolaemus montrouzieri</name>
    <dbReference type="NCBI Taxonomy" id="559131"/>
    <lineage>
        <taxon>Eukaryota</taxon>
        <taxon>Metazoa</taxon>
        <taxon>Ecdysozoa</taxon>
        <taxon>Arthropoda</taxon>
        <taxon>Hexapoda</taxon>
        <taxon>Insecta</taxon>
        <taxon>Pterygota</taxon>
        <taxon>Neoptera</taxon>
        <taxon>Endopterygota</taxon>
        <taxon>Coleoptera</taxon>
        <taxon>Polyphaga</taxon>
        <taxon>Cucujiformia</taxon>
        <taxon>Coccinelloidea</taxon>
        <taxon>Coccinellidae</taxon>
        <taxon>Scymninae</taxon>
        <taxon>Scymnini</taxon>
        <taxon>Cryptolaemus</taxon>
    </lineage>
</organism>